<dbReference type="AlphaFoldDB" id="A0A7S4LA73"/>
<protein>
    <submittedName>
        <fullName evidence="2">Uncharacterized protein</fullName>
    </submittedName>
</protein>
<name>A0A7S4LA73_9EUGL</name>
<organism evidence="2">
    <name type="scientific">Eutreptiella gymnastica</name>
    <dbReference type="NCBI Taxonomy" id="73025"/>
    <lineage>
        <taxon>Eukaryota</taxon>
        <taxon>Discoba</taxon>
        <taxon>Euglenozoa</taxon>
        <taxon>Euglenida</taxon>
        <taxon>Spirocuta</taxon>
        <taxon>Euglenophyceae</taxon>
        <taxon>Eutreptiales</taxon>
        <taxon>Eutreptiaceae</taxon>
        <taxon>Eutreptiella</taxon>
    </lineage>
</organism>
<reference evidence="2" key="1">
    <citation type="submission" date="2021-01" db="EMBL/GenBank/DDBJ databases">
        <authorList>
            <person name="Corre E."/>
            <person name="Pelletier E."/>
            <person name="Niang G."/>
            <person name="Scheremetjew M."/>
            <person name="Finn R."/>
            <person name="Kale V."/>
            <person name="Holt S."/>
            <person name="Cochrane G."/>
            <person name="Meng A."/>
            <person name="Brown T."/>
            <person name="Cohen L."/>
        </authorList>
    </citation>
    <scope>NUCLEOTIDE SEQUENCE</scope>
    <source>
        <strain evidence="2">CCMP1594</strain>
    </source>
</reference>
<proteinExistence type="predicted"/>
<dbReference type="EMBL" id="HBJA01078404">
    <property type="protein sequence ID" value="CAE0816313.1"/>
    <property type="molecule type" value="Transcribed_RNA"/>
</dbReference>
<sequence length="101" mass="9995">MVCRLVVSREGGQEGDTMGRRPHPSPGGPAPWSPPPSEVLGMRSPAAHPELCIFKGLAAQTGGVPGGGAPAFLVASAVVPAGLGALGVGLKAGRIRPPEGL</sequence>
<feature type="compositionally biased region" description="Pro residues" evidence="1">
    <location>
        <begin position="24"/>
        <end position="37"/>
    </location>
</feature>
<gene>
    <name evidence="2" type="ORF">EGYM00163_LOCUS27472</name>
</gene>
<evidence type="ECO:0000256" key="1">
    <source>
        <dbReference type="SAM" id="MobiDB-lite"/>
    </source>
</evidence>
<feature type="region of interest" description="Disordered" evidence="1">
    <location>
        <begin position="1"/>
        <end position="43"/>
    </location>
</feature>
<accession>A0A7S4LA73</accession>
<evidence type="ECO:0000313" key="2">
    <source>
        <dbReference type="EMBL" id="CAE0816313.1"/>
    </source>
</evidence>